<evidence type="ECO:0000256" key="4">
    <source>
        <dbReference type="ARBA" id="ARBA00023242"/>
    </source>
</evidence>
<feature type="compositionally biased region" description="Basic and acidic residues" evidence="5">
    <location>
        <begin position="61"/>
        <end position="73"/>
    </location>
</feature>
<dbReference type="Gene3D" id="1.10.30.10">
    <property type="entry name" value="High mobility group box domain"/>
    <property type="match status" value="1"/>
</dbReference>
<dbReference type="AlphaFoldDB" id="A0A8X8ZBH9"/>
<dbReference type="Proteomes" id="UP000298416">
    <property type="component" value="Unassembled WGS sequence"/>
</dbReference>
<feature type="domain" description="HMG box" evidence="6">
    <location>
        <begin position="32"/>
        <end position="77"/>
    </location>
</feature>
<dbReference type="InterPro" id="IPR009071">
    <property type="entry name" value="HMG_box_dom"/>
</dbReference>
<evidence type="ECO:0000259" key="6">
    <source>
        <dbReference type="Pfam" id="PF00505"/>
    </source>
</evidence>
<keyword evidence="3" id="KW-0238">DNA-binding</keyword>
<gene>
    <name evidence="7" type="ORF">SASPL_140591</name>
</gene>
<dbReference type="Pfam" id="PF00505">
    <property type="entry name" value="HMG_box"/>
    <property type="match status" value="1"/>
</dbReference>
<dbReference type="InterPro" id="IPR036910">
    <property type="entry name" value="HMG_box_dom_sf"/>
</dbReference>
<dbReference type="PANTHER" id="PTHR46261">
    <property type="entry name" value="HIGH MOBILITY GROUP B PROTEIN 4-RELATED"/>
    <property type="match status" value="1"/>
</dbReference>
<comment type="similarity">
    <text evidence="2">Belongs to the HMGB family.</text>
</comment>
<sequence length="121" mass="14084">MQRRPKIQIERSVLPLRSCCSCKHWPCAFNLDDFRKSFKEANPDYKKVATVAKEGGEKWKALSDDVKYQKASEAENEQDDSDSTENEAKDESNDSYEKEIKVEKDDITEEDVKEEEIEDDE</sequence>
<name>A0A8X8ZBH9_SALSN</name>
<keyword evidence="8" id="KW-1185">Reference proteome</keyword>
<evidence type="ECO:0000256" key="1">
    <source>
        <dbReference type="ARBA" id="ARBA00004123"/>
    </source>
</evidence>
<evidence type="ECO:0000256" key="3">
    <source>
        <dbReference type="ARBA" id="ARBA00023125"/>
    </source>
</evidence>
<comment type="caution">
    <text evidence="7">The sequence shown here is derived from an EMBL/GenBank/DDBJ whole genome shotgun (WGS) entry which is preliminary data.</text>
</comment>
<evidence type="ECO:0000313" key="8">
    <source>
        <dbReference type="Proteomes" id="UP000298416"/>
    </source>
</evidence>
<evidence type="ECO:0000256" key="5">
    <source>
        <dbReference type="SAM" id="MobiDB-lite"/>
    </source>
</evidence>
<dbReference type="GO" id="GO:0030527">
    <property type="term" value="F:structural constituent of chromatin"/>
    <property type="evidence" value="ECO:0007669"/>
    <property type="project" value="UniProtKB-ARBA"/>
</dbReference>
<evidence type="ECO:0000313" key="7">
    <source>
        <dbReference type="EMBL" id="KAG6399117.1"/>
    </source>
</evidence>
<dbReference type="GO" id="GO:0003677">
    <property type="term" value="F:DNA binding"/>
    <property type="evidence" value="ECO:0007669"/>
    <property type="project" value="UniProtKB-KW"/>
</dbReference>
<dbReference type="PANTHER" id="PTHR46261:SF18">
    <property type="entry name" value="DNA-BINDING PROTEIN MNB1B"/>
    <property type="match status" value="1"/>
</dbReference>
<dbReference type="GO" id="GO:0005634">
    <property type="term" value="C:nucleus"/>
    <property type="evidence" value="ECO:0007669"/>
    <property type="project" value="UniProtKB-SubCell"/>
</dbReference>
<feature type="compositionally biased region" description="Basic and acidic residues" evidence="5">
    <location>
        <begin position="86"/>
        <end position="105"/>
    </location>
</feature>
<proteinExistence type="inferred from homology"/>
<feature type="compositionally biased region" description="Acidic residues" evidence="5">
    <location>
        <begin position="106"/>
        <end position="121"/>
    </location>
</feature>
<dbReference type="GO" id="GO:0006325">
    <property type="term" value="P:chromatin organization"/>
    <property type="evidence" value="ECO:0007669"/>
    <property type="project" value="UniProtKB-ARBA"/>
</dbReference>
<dbReference type="InterPro" id="IPR031061">
    <property type="entry name" value="HMGB_plant"/>
</dbReference>
<dbReference type="GO" id="GO:0003682">
    <property type="term" value="F:chromatin binding"/>
    <property type="evidence" value="ECO:0007669"/>
    <property type="project" value="UniProtKB-ARBA"/>
</dbReference>
<reference evidence="7" key="1">
    <citation type="submission" date="2018-01" db="EMBL/GenBank/DDBJ databases">
        <authorList>
            <person name="Mao J.F."/>
        </authorList>
    </citation>
    <scope>NUCLEOTIDE SEQUENCE</scope>
    <source>
        <strain evidence="7">Huo1</strain>
        <tissue evidence="7">Leaf</tissue>
    </source>
</reference>
<protein>
    <recommendedName>
        <fullName evidence="6">HMG box domain-containing protein</fullName>
    </recommendedName>
</protein>
<dbReference type="EMBL" id="PNBA02000015">
    <property type="protein sequence ID" value="KAG6399117.1"/>
    <property type="molecule type" value="Genomic_DNA"/>
</dbReference>
<keyword evidence="4" id="KW-0539">Nucleus</keyword>
<accession>A0A8X8ZBH9</accession>
<feature type="region of interest" description="Disordered" evidence="5">
    <location>
        <begin position="61"/>
        <end position="121"/>
    </location>
</feature>
<feature type="compositionally biased region" description="Acidic residues" evidence="5">
    <location>
        <begin position="74"/>
        <end position="85"/>
    </location>
</feature>
<dbReference type="GO" id="GO:0000785">
    <property type="term" value="C:chromatin"/>
    <property type="evidence" value="ECO:0007669"/>
    <property type="project" value="UniProtKB-ARBA"/>
</dbReference>
<dbReference type="SUPFAM" id="SSF47095">
    <property type="entry name" value="HMG-box"/>
    <property type="match status" value="1"/>
</dbReference>
<evidence type="ECO:0000256" key="2">
    <source>
        <dbReference type="ARBA" id="ARBA00008774"/>
    </source>
</evidence>
<reference evidence="7" key="2">
    <citation type="submission" date="2020-08" db="EMBL/GenBank/DDBJ databases">
        <title>Plant Genome Project.</title>
        <authorList>
            <person name="Zhang R.-G."/>
        </authorList>
    </citation>
    <scope>NUCLEOTIDE SEQUENCE</scope>
    <source>
        <strain evidence="7">Huo1</strain>
        <tissue evidence="7">Leaf</tissue>
    </source>
</reference>
<comment type="subcellular location">
    <subcellularLocation>
        <location evidence="1">Nucleus</location>
    </subcellularLocation>
</comment>
<organism evidence="7">
    <name type="scientific">Salvia splendens</name>
    <name type="common">Scarlet sage</name>
    <dbReference type="NCBI Taxonomy" id="180675"/>
    <lineage>
        <taxon>Eukaryota</taxon>
        <taxon>Viridiplantae</taxon>
        <taxon>Streptophyta</taxon>
        <taxon>Embryophyta</taxon>
        <taxon>Tracheophyta</taxon>
        <taxon>Spermatophyta</taxon>
        <taxon>Magnoliopsida</taxon>
        <taxon>eudicotyledons</taxon>
        <taxon>Gunneridae</taxon>
        <taxon>Pentapetalae</taxon>
        <taxon>asterids</taxon>
        <taxon>lamiids</taxon>
        <taxon>Lamiales</taxon>
        <taxon>Lamiaceae</taxon>
        <taxon>Nepetoideae</taxon>
        <taxon>Mentheae</taxon>
        <taxon>Salviinae</taxon>
        <taxon>Salvia</taxon>
        <taxon>Salvia subgen. Calosphace</taxon>
        <taxon>core Calosphace</taxon>
    </lineage>
</organism>